<sequence length="407" mass="46006">MNAYNLNQGQDISGMIGSCQVARRMHNLAAKFVRDKSAVHVVDPNVDFRSRFADLPRLQRDLDARNIGGDSEKVAKDYKKWWTLFAKQQTTNAEGPEKQNLRAALLDESEGLLSALRLPNEVDPECHDAEPRTKNLSTPTHVNWLKRYGMIAVDSENCLLQLVGLPVVLQTRIIGALEKIFDNDGFAKISAPYVVRAAMIEAFNIEKDRFVAFSSDNSQPLHLVGVNGVTLSSVFTRTSFSSTNLWPIRYYSSGMTYPYGSASPDQCNLYNSRQRMNFSTILISRSEKESLEVRQRVESLIAQFLKEQLNLDNIWRTCHSLELEKHEKLAKVVANDHANLVRSSSTGTYISRRMNIVSEKEKTSSLAHIDFVEVDLNAVLGHVFETFFVKSEEKLPHLIEDCTNYLG</sequence>
<evidence type="ECO:0000313" key="2">
    <source>
        <dbReference type="Proteomes" id="UP000298663"/>
    </source>
</evidence>
<reference evidence="1 2" key="2">
    <citation type="journal article" date="2019" name="G3 (Bethesda)">
        <title>Hybrid Assembly of the Genome of the Entomopathogenic Nematode Steinernema carpocapsae Identifies the X-Chromosome.</title>
        <authorList>
            <person name="Serra L."/>
            <person name="Macchietto M."/>
            <person name="Macias-Munoz A."/>
            <person name="McGill C.J."/>
            <person name="Rodriguez I.M."/>
            <person name="Rodriguez B."/>
            <person name="Murad R."/>
            <person name="Mortazavi A."/>
        </authorList>
    </citation>
    <scope>NUCLEOTIDE SEQUENCE [LARGE SCALE GENOMIC DNA]</scope>
    <source>
        <strain evidence="1 2">ALL</strain>
    </source>
</reference>
<reference evidence="1 2" key="1">
    <citation type="journal article" date="2015" name="Genome Biol.">
        <title>Comparative genomics of Steinernema reveals deeply conserved gene regulatory networks.</title>
        <authorList>
            <person name="Dillman A.R."/>
            <person name="Macchietto M."/>
            <person name="Porter C.F."/>
            <person name="Rogers A."/>
            <person name="Williams B."/>
            <person name="Antoshechkin I."/>
            <person name="Lee M.M."/>
            <person name="Goodwin Z."/>
            <person name="Lu X."/>
            <person name="Lewis E.E."/>
            <person name="Goodrich-Blair H."/>
            <person name="Stock S.P."/>
            <person name="Adams B.J."/>
            <person name="Sternberg P.W."/>
            <person name="Mortazavi A."/>
        </authorList>
    </citation>
    <scope>NUCLEOTIDE SEQUENCE [LARGE SCALE GENOMIC DNA]</scope>
    <source>
        <strain evidence="1 2">ALL</strain>
    </source>
</reference>
<dbReference type="STRING" id="34508.A0A4U5LW20"/>
<comment type="caution">
    <text evidence="1">The sequence shown here is derived from an EMBL/GenBank/DDBJ whole genome shotgun (WGS) entry which is preliminary data.</text>
</comment>
<dbReference type="OrthoDB" id="24683at2759"/>
<dbReference type="Proteomes" id="UP000298663">
    <property type="component" value="Unassembled WGS sequence"/>
</dbReference>
<dbReference type="InterPro" id="IPR045864">
    <property type="entry name" value="aa-tRNA-synth_II/BPL/LPL"/>
</dbReference>
<dbReference type="Gene3D" id="3.30.930.10">
    <property type="entry name" value="Bira Bifunctional Protein, Domain 2"/>
    <property type="match status" value="1"/>
</dbReference>
<dbReference type="EMBL" id="AZBU02000011">
    <property type="protein sequence ID" value="TKR60371.1"/>
    <property type="molecule type" value="Genomic_DNA"/>
</dbReference>
<gene>
    <name evidence="1" type="ORF">L596_027626</name>
</gene>
<accession>A0A4U5LW20</accession>
<keyword evidence="2" id="KW-1185">Reference proteome</keyword>
<dbReference type="AlphaFoldDB" id="A0A4U5LW20"/>
<proteinExistence type="predicted"/>
<evidence type="ECO:0000313" key="1">
    <source>
        <dbReference type="EMBL" id="TKR60371.1"/>
    </source>
</evidence>
<protein>
    <submittedName>
        <fullName evidence="1">Uncharacterized protein</fullName>
    </submittedName>
</protein>
<organism evidence="1 2">
    <name type="scientific">Steinernema carpocapsae</name>
    <name type="common">Entomopathogenic nematode</name>
    <dbReference type="NCBI Taxonomy" id="34508"/>
    <lineage>
        <taxon>Eukaryota</taxon>
        <taxon>Metazoa</taxon>
        <taxon>Ecdysozoa</taxon>
        <taxon>Nematoda</taxon>
        <taxon>Chromadorea</taxon>
        <taxon>Rhabditida</taxon>
        <taxon>Tylenchina</taxon>
        <taxon>Panagrolaimomorpha</taxon>
        <taxon>Strongyloidoidea</taxon>
        <taxon>Steinernematidae</taxon>
        <taxon>Steinernema</taxon>
    </lineage>
</organism>
<name>A0A4U5LW20_STECR</name>